<evidence type="ECO:0000256" key="1">
    <source>
        <dbReference type="ARBA" id="ARBA00006598"/>
    </source>
</evidence>
<dbReference type="GO" id="GO:0003735">
    <property type="term" value="F:structural constituent of ribosome"/>
    <property type="evidence" value="ECO:0007669"/>
    <property type="project" value="InterPro"/>
</dbReference>
<dbReference type="InterPro" id="IPR021137">
    <property type="entry name" value="Ribosomal_bL35-like"/>
</dbReference>
<accession>A0A1F6DF43</accession>
<evidence type="ECO:0000256" key="3">
    <source>
        <dbReference type="ARBA" id="ARBA00023274"/>
    </source>
</evidence>
<dbReference type="EMBL" id="MFLF01000012">
    <property type="protein sequence ID" value="OGG59940.1"/>
    <property type="molecule type" value="Genomic_DNA"/>
</dbReference>
<dbReference type="GO" id="GO:0005840">
    <property type="term" value="C:ribosome"/>
    <property type="evidence" value="ECO:0007669"/>
    <property type="project" value="UniProtKB-KW"/>
</dbReference>
<dbReference type="Gene3D" id="4.10.410.60">
    <property type="match status" value="1"/>
</dbReference>
<sequence length="74" mass="8635">MKTNKSYTKRIKVTKNGKLVARNPGRNHFNAKQSGRKRQQLRRGNHLKLSQRIIRRFLPGLKVQKTIVKVVDAE</sequence>
<keyword evidence="3" id="KW-0687">Ribonucleoprotein</keyword>
<dbReference type="InterPro" id="IPR037229">
    <property type="entry name" value="Ribosomal_bL35_sf"/>
</dbReference>
<dbReference type="AlphaFoldDB" id="A0A1F6DF43"/>
<dbReference type="STRING" id="1798492.A3C89_03295"/>
<dbReference type="GO" id="GO:0006412">
    <property type="term" value="P:translation"/>
    <property type="evidence" value="ECO:0007669"/>
    <property type="project" value="InterPro"/>
</dbReference>
<comment type="caution">
    <text evidence="5">The sequence shown here is derived from an EMBL/GenBank/DDBJ whole genome shotgun (WGS) entry which is preliminary data.</text>
</comment>
<organism evidence="5 6">
    <name type="scientific">Candidatus Kaiserbacteria bacterium RIFCSPHIGHO2_02_FULL_50_50</name>
    <dbReference type="NCBI Taxonomy" id="1798492"/>
    <lineage>
        <taxon>Bacteria</taxon>
        <taxon>Candidatus Kaiseribacteriota</taxon>
    </lineage>
</organism>
<evidence type="ECO:0000313" key="6">
    <source>
        <dbReference type="Proteomes" id="UP000178794"/>
    </source>
</evidence>
<evidence type="ECO:0000256" key="4">
    <source>
        <dbReference type="SAM" id="MobiDB-lite"/>
    </source>
</evidence>
<dbReference type="Pfam" id="PF01632">
    <property type="entry name" value="Ribosomal_L35p"/>
    <property type="match status" value="1"/>
</dbReference>
<dbReference type="SUPFAM" id="SSF143034">
    <property type="entry name" value="L35p-like"/>
    <property type="match status" value="1"/>
</dbReference>
<protein>
    <recommendedName>
        <fullName evidence="7">50S ribosomal protein L35</fullName>
    </recommendedName>
</protein>
<name>A0A1F6DF43_9BACT</name>
<gene>
    <name evidence="5" type="ORF">A3C89_03295</name>
</gene>
<keyword evidence="2" id="KW-0689">Ribosomal protein</keyword>
<feature type="region of interest" description="Disordered" evidence="4">
    <location>
        <begin position="21"/>
        <end position="43"/>
    </location>
</feature>
<dbReference type="GO" id="GO:1990904">
    <property type="term" value="C:ribonucleoprotein complex"/>
    <property type="evidence" value="ECO:0007669"/>
    <property type="project" value="UniProtKB-KW"/>
</dbReference>
<reference evidence="5 6" key="1">
    <citation type="journal article" date="2016" name="Nat. Commun.">
        <title>Thousands of microbial genomes shed light on interconnected biogeochemical processes in an aquifer system.</title>
        <authorList>
            <person name="Anantharaman K."/>
            <person name="Brown C.T."/>
            <person name="Hug L.A."/>
            <person name="Sharon I."/>
            <person name="Castelle C.J."/>
            <person name="Probst A.J."/>
            <person name="Thomas B.C."/>
            <person name="Singh A."/>
            <person name="Wilkins M.J."/>
            <person name="Karaoz U."/>
            <person name="Brodie E.L."/>
            <person name="Williams K.H."/>
            <person name="Hubbard S.S."/>
            <person name="Banfield J.F."/>
        </authorList>
    </citation>
    <scope>NUCLEOTIDE SEQUENCE [LARGE SCALE GENOMIC DNA]</scope>
</reference>
<dbReference type="Proteomes" id="UP000178794">
    <property type="component" value="Unassembled WGS sequence"/>
</dbReference>
<feature type="compositionally biased region" description="Basic residues" evidence="4">
    <location>
        <begin position="34"/>
        <end position="43"/>
    </location>
</feature>
<proteinExistence type="inferred from homology"/>
<comment type="similarity">
    <text evidence="1">Belongs to the bacterial ribosomal protein bL35 family.</text>
</comment>
<evidence type="ECO:0000313" key="5">
    <source>
        <dbReference type="EMBL" id="OGG59940.1"/>
    </source>
</evidence>
<evidence type="ECO:0008006" key="7">
    <source>
        <dbReference type="Google" id="ProtNLM"/>
    </source>
</evidence>
<evidence type="ECO:0000256" key="2">
    <source>
        <dbReference type="ARBA" id="ARBA00022980"/>
    </source>
</evidence>